<reference evidence="2 3" key="1">
    <citation type="journal article" date="2006" name="Science">
        <title>Phytophthora genome sequences uncover evolutionary origins and mechanisms of pathogenesis.</title>
        <authorList>
            <person name="Tyler B.M."/>
            <person name="Tripathy S."/>
            <person name="Zhang X."/>
            <person name="Dehal P."/>
            <person name="Jiang R.H."/>
            <person name="Aerts A."/>
            <person name="Arredondo F.D."/>
            <person name="Baxter L."/>
            <person name="Bensasson D."/>
            <person name="Beynon J.L."/>
            <person name="Chapman J."/>
            <person name="Damasceno C.M."/>
            <person name="Dorrance A.E."/>
            <person name="Dou D."/>
            <person name="Dickerman A.W."/>
            <person name="Dubchak I.L."/>
            <person name="Garbelotto M."/>
            <person name="Gijzen M."/>
            <person name="Gordon S.G."/>
            <person name="Govers F."/>
            <person name="Grunwald N.J."/>
            <person name="Huang W."/>
            <person name="Ivors K.L."/>
            <person name="Jones R.W."/>
            <person name="Kamoun S."/>
            <person name="Krampis K."/>
            <person name="Lamour K.H."/>
            <person name="Lee M.K."/>
            <person name="McDonald W.H."/>
            <person name="Medina M."/>
            <person name="Meijer H.J."/>
            <person name="Nordberg E.K."/>
            <person name="Maclean D.J."/>
            <person name="Ospina-Giraldo M.D."/>
            <person name="Morris P.F."/>
            <person name="Phuntumart V."/>
            <person name="Putnam N.H."/>
            <person name="Rash S."/>
            <person name="Rose J.K."/>
            <person name="Sakihama Y."/>
            <person name="Salamov A.A."/>
            <person name="Savidor A."/>
            <person name="Scheuring C.F."/>
            <person name="Smith B.M."/>
            <person name="Sobral B.W."/>
            <person name="Terry A."/>
            <person name="Torto-Alalibo T.A."/>
            <person name="Win J."/>
            <person name="Xu Z."/>
            <person name="Zhang H."/>
            <person name="Grigoriev I.V."/>
            <person name="Rokhsar D.S."/>
            <person name="Boore J.L."/>
        </authorList>
    </citation>
    <scope>NUCLEOTIDE SEQUENCE [LARGE SCALE GENOMIC DNA]</scope>
    <source>
        <strain evidence="2 3">P6497</strain>
    </source>
</reference>
<feature type="region of interest" description="Disordered" evidence="1">
    <location>
        <begin position="103"/>
        <end position="173"/>
    </location>
</feature>
<gene>
    <name evidence="2" type="ORF">PHYSODRAFT_382855</name>
</gene>
<feature type="compositionally biased region" description="Basic residues" evidence="1">
    <location>
        <begin position="154"/>
        <end position="163"/>
    </location>
</feature>
<keyword evidence="3" id="KW-1185">Reference proteome</keyword>
<name>G4YNJ1_PHYSP</name>
<organism evidence="2 3">
    <name type="scientific">Phytophthora sojae (strain P6497)</name>
    <name type="common">Soybean stem and root rot agent</name>
    <name type="synonym">Phytophthora megasperma f. sp. glycines</name>
    <dbReference type="NCBI Taxonomy" id="1094619"/>
    <lineage>
        <taxon>Eukaryota</taxon>
        <taxon>Sar</taxon>
        <taxon>Stramenopiles</taxon>
        <taxon>Oomycota</taxon>
        <taxon>Peronosporomycetes</taxon>
        <taxon>Peronosporales</taxon>
        <taxon>Peronosporaceae</taxon>
        <taxon>Phytophthora</taxon>
    </lineage>
</organism>
<feature type="non-terminal residue" evidence="2">
    <location>
        <position position="231"/>
    </location>
</feature>
<dbReference type="OMA" id="FANEWNA"/>
<dbReference type="KEGG" id="psoj:PHYSODRAFT_382855"/>
<feature type="non-terminal residue" evidence="2">
    <location>
        <position position="1"/>
    </location>
</feature>
<dbReference type="RefSeq" id="XP_009517665.1">
    <property type="nucleotide sequence ID" value="XM_009519370.1"/>
</dbReference>
<protein>
    <submittedName>
        <fullName evidence="2">Uncharacterized protein</fullName>
    </submittedName>
</protein>
<proteinExistence type="predicted"/>
<dbReference type="EMBL" id="JH159151">
    <property type="protein sequence ID" value="EGZ30390.1"/>
    <property type="molecule type" value="Genomic_DNA"/>
</dbReference>
<dbReference type="AlphaFoldDB" id="G4YNJ1"/>
<accession>G4YNJ1</accession>
<evidence type="ECO:0000313" key="2">
    <source>
        <dbReference type="EMBL" id="EGZ30390.1"/>
    </source>
</evidence>
<feature type="region of interest" description="Disordered" evidence="1">
    <location>
        <begin position="48"/>
        <end position="77"/>
    </location>
</feature>
<dbReference type="GeneID" id="20650805"/>
<feature type="compositionally biased region" description="Acidic residues" evidence="1">
    <location>
        <begin position="54"/>
        <end position="75"/>
    </location>
</feature>
<feature type="compositionally biased region" description="Basic and acidic residues" evidence="1">
    <location>
        <begin position="104"/>
        <end position="121"/>
    </location>
</feature>
<evidence type="ECO:0000313" key="3">
    <source>
        <dbReference type="Proteomes" id="UP000002640"/>
    </source>
</evidence>
<evidence type="ECO:0000256" key="1">
    <source>
        <dbReference type="SAM" id="MobiDB-lite"/>
    </source>
</evidence>
<dbReference type="InParanoid" id="G4YNJ1"/>
<dbReference type="Proteomes" id="UP000002640">
    <property type="component" value="Unassembled WGS sequence"/>
</dbReference>
<sequence>LLAARARLLRGPAALRCVSAVARSVGNNAAIVSAPCARFETTKSRLFSTIDGPKDEDEDKQDLDLGLTDEQEQPIDDGLSPLERLMQHSQQFRIDLDLEDDEDAAKAGHGQDDSGDDKSQDDQDDEVFASTRQDEAPSSKKKTSSNDTGSTRPSFKRNTFRRRGSSDRQSQLGKMAVNRLLQKDMDELNYDAELEGVWGEQELKQRKFHQHLRREQDRDHVCQNCGERGHR</sequence>